<dbReference type="OrthoDB" id="2757227at2759"/>
<name>A0A1Y2J2K3_TRAC3</name>
<keyword evidence="3" id="KW-1185">Reference proteome</keyword>
<dbReference type="AlphaFoldDB" id="A0A1Y2J2K3"/>
<feature type="region of interest" description="Disordered" evidence="1">
    <location>
        <begin position="192"/>
        <end position="322"/>
    </location>
</feature>
<sequence>MQLTTTIADPTIDFASSMATPSLSSAGPYYVVLGGDIFGIHEGQRPPNTALGTYLPLLPIVVCCPLLRDAESINRLNAELFVKVAPDDAYTLMQHIQWDEGPVAKVRLSTPGPYYAIRSAKAGKETGVWLGYPWGPLAQNVGKEHAYHRFETLQECLAFMVEKYDYNLPLLPQGQKLPPPIEPLSYPRSASLAQRVDNSPQTSVSTPRQRIPPAVKREHSEHAARSERAPSPDKREQPVSPTKSSRKRVTVAAPSPHRSPASPISSTKTPGRSGTPIRIWRRSGYVDEVHGSPTEDPPSSDGGSEAADGDTTNTQAHDEAHHTQFWIDTLRRLVRMPADMVGPDNGDRLPVNLGPVAENMMLAAGASAEDAWAILQIRVHARSPEAFTHHVGLQLGWPTRQALALWHAIQFPRI</sequence>
<dbReference type="Proteomes" id="UP000193067">
    <property type="component" value="Unassembled WGS sequence"/>
</dbReference>
<evidence type="ECO:0000313" key="2">
    <source>
        <dbReference type="EMBL" id="OSD07635.1"/>
    </source>
</evidence>
<feature type="compositionally biased region" description="Low complexity" evidence="1">
    <location>
        <begin position="252"/>
        <end position="266"/>
    </location>
</feature>
<protein>
    <submittedName>
        <fullName evidence="2">Uncharacterized protein</fullName>
    </submittedName>
</protein>
<gene>
    <name evidence="2" type="ORF">PYCCODRAFT_1463853</name>
</gene>
<proteinExistence type="predicted"/>
<dbReference type="EMBL" id="KZ084088">
    <property type="protein sequence ID" value="OSD07635.1"/>
    <property type="molecule type" value="Genomic_DNA"/>
</dbReference>
<accession>A0A1Y2J2K3</accession>
<dbReference type="STRING" id="1353009.A0A1Y2J2K3"/>
<feature type="compositionally biased region" description="Polar residues" evidence="1">
    <location>
        <begin position="196"/>
        <end position="208"/>
    </location>
</feature>
<reference evidence="2 3" key="1">
    <citation type="journal article" date="2015" name="Biotechnol. Biofuels">
        <title>Enhanced degradation of softwood versus hardwood by the white-rot fungus Pycnoporus coccineus.</title>
        <authorList>
            <person name="Couturier M."/>
            <person name="Navarro D."/>
            <person name="Chevret D."/>
            <person name="Henrissat B."/>
            <person name="Piumi F."/>
            <person name="Ruiz-Duenas F.J."/>
            <person name="Martinez A.T."/>
            <person name="Grigoriev I.V."/>
            <person name="Riley R."/>
            <person name="Lipzen A."/>
            <person name="Berrin J.G."/>
            <person name="Master E.R."/>
            <person name="Rosso M.N."/>
        </authorList>
    </citation>
    <scope>NUCLEOTIDE SEQUENCE [LARGE SCALE GENOMIC DNA]</scope>
    <source>
        <strain evidence="2 3">BRFM310</strain>
    </source>
</reference>
<evidence type="ECO:0000256" key="1">
    <source>
        <dbReference type="SAM" id="MobiDB-lite"/>
    </source>
</evidence>
<evidence type="ECO:0000313" key="3">
    <source>
        <dbReference type="Proteomes" id="UP000193067"/>
    </source>
</evidence>
<feature type="compositionally biased region" description="Basic and acidic residues" evidence="1">
    <location>
        <begin position="215"/>
        <end position="237"/>
    </location>
</feature>
<organism evidence="2 3">
    <name type="scientific">Trametes coccinea (strain BRFM310)</name>
    <name type="common">Pycnoporus coccineus</name>
    <dbReference type="NCBI Taxonomy" id="1353009"/>
    <lineage>
        <taxon>Eukaryota</taxon>
        <taxon>Fungi</taxon>
        <taxon>Dikarya</taxon>
        <taxon>Basidiomycota</taxon>
        <taxon>Agaricomycotina</taxon>
        <taxon>Agaricomycetes</taxon>
        <taxon>Polyporales</taxon>
        <taxon>Polyporaceae</taxon>
        <taxon>Trametes</taxon>
    </lineage>
</organism>